<dbReference type="EMBL" id="JADILY010000015">
    <property type="protein sequence ID" value="MBO8481067.1"/>
    <property type="molecule type" value="Genomic_DNA"/>
</dbReference>
<comment type="caution">
    <text evidence="2">The sequence shown here is derived from an EMBL/GenBank/DDBJ whole genome shotgun (WGS) entry which is preliminary data.</text>
</comment>
<evidence type="ECO:0008006" key="4">
    <source>
        <dbReference type="Google" id="ProtNLM"/>
    </source>
</evidence>
<proteinExistence type="predicted"/>
<reference evidence="2" key="2">
    <citation type="journal article" date="2021" name="PeerJ">
        <title>Extensive microbial diversity within the chicken gut microbiome revealed by metagenomics and culture.</title>
        <authorList>
            <person name="Gilroy R."/>
            <person name="Ravi A."/>
            <person name="Getino M."/>
            <person name="Pursley I."/>
            <person name="Horton D.L."/>
            <person name="Alikhan N.F."/>
            <person name="Baker D."/>
            <person name="Gharbi K."/>
            <person name="Hall N."/>
            <person name="Watson M."/>
            <person name="Adriaenssens E.M."/>
            <person name="Foster-Nyarko E."/>
            <person name="Jarju S."/>
            <person name="Secka A."/>
            <person name="Antonio M."/>
            <person name="Oren A."/>
            <person name="Chaudhuri R.R."/>
            <person name="La Ragione R."/>
            <person name="Hildebrand F."/>
            <person name="Pallen M.J."/>
        </authorList>
    </citation>
    <scope>NUCLEOTIDE SEQUENCE</scope>
    <source>
        <strain evidence="2">B3-2255</strain>
    </source>
</reference>
<accession>A0A9D9NPJ0</accession>
<name>A0A9D9NPJ0_9BACT</name>
<organism evidence="2 3">
    <name type="scientific">Candidatus Merdivivens faecigallinarum</name>
    <dbReference type="NCBI Taxonomy" id="2840871"/>
    <lineage>
        <taxon>Bacteria</taxon>
        <taxon>Pseudomonadati</taxon>
        <taxon>Bacteroidota</taxon>
        <taxon>Bacteroidia</taxon>
        <taxon>Bacteroidales</taxon>
        <taxon>Muribaculaceae</taxon>
        <taxon>Muribaculaceae incertae sedis</taxon>
        <taxon>Candidatus Merdivivens</taxon>
    </lineage>
</organism>
<reference evidence="2" key="1">
    <citation type="submission" date="2020-10" db="EMBL/GenBank/DDBJ databases">
        <authorList>
            <person name="Gilroy R."/>
        </authorList>
    </citation>
    <scope>NUCLEOTIDE SEQUENCE</scope>
    <source>
        <strain evidence="2">B3-2255</strain>
    </source>
</reference>
<protein>
    <recommendedName>
        <fullName evidence="4">Tetratricopeptide repeat protein</fullName>
    </recommendedName>
</protein>
<dbReference type="Proteomes" id="UP000823772">
    <property type="component" value="Unassembled WGS sequence"/>
</dbReference>
<evidence type="ECO:0000313" key="2">
    <source>
        <dbReference type="EMBL" id="MBO8481067.1"/>
    </source>
</evidence>
<dbReference type="AlphaFoldDB" id="A0A9D9NPJ0"/>
<evidence type="ECO:0000256" key="1">
    <source>
        <dbReference type="SAM" id="MobiDB-lite"/>
    </source>
</evidence>
<sequence>MDALEKMSLAELRGQLSRTPWFAAAHIELVKRVSAIGPGVGSEFEKASLNVWSRAALYRIVNEASGKRDFTDADITETIRAGLNAGKEDNGTWEGRTAGQSESAAPRVIVLGGDYFSREDLDSLKAEDRIFSLLGRNAGSEGTAEEPEPASPDKPFDDMRFYTETLAAIYAEQGYFDKAKEVYGKLILLYPE</sequence>
<feature type="region of interest" description="Disordered" evidence="1">
    <location>
        <begin position="137"/>
        <end position="156"/>
    </location>
</feature>
<gene>
    <name evidence="2" type="ORF">IAC87_00790</name>
</gene>
<feature type="non-terminal residue" evidence="2">
    <location>
        <position position="192"/>
    </location>
</feature>
<evidence type="ECO:0000313" key="3">
    <source>
        <dbReference type="Proteomes" id="UP000823772"/>
    </source>
</evidence>